<evidence type="ECO:0000256" key="5">
    <source>
        <dbReference type="ARBA" id="ARBA00023163"/>
    </source>
</evidence>
<dbReference type="CDD" id="cd00009">
    <property type="entry name" value="AAA"/>
    <property type="match status" value="1"/>
</dbReference>
<evidence type="ECO:0000313" key="8">
    <source>
        <dbReference type="Proteomes" id="UP000250918"/>
    </source>
</evidence>
<dbReference type="Pfam" id="PF25601">
    <property type="entry name" value="AAA_lid_14"/>
    <property type="match status" value="1"/>
</dbReference>
<dbReference type="EMBL" id="PQAP01000048">
    <property type="protein sequence ID" value="PWB73791.1"/>
    <property type="molecule type" value="Genomic_DNA"/>
</dbReference>
<dbReference type="InterPro" id="IPR025944">
    <property type="entry name" value="Sigma_54_int_dom_CS"/>
</dbReference>
<evidence type="ECO:0000259" key="6">
    <source>
        <dbReference type="PROSITE" id="PS50045"/>
    </source>
</evidence>
<dbReference type="Gene3D" id="3.40.50.300">
    <property type="entry name" value="P-loop containing nucleotide triphosphate hydrolases"/>
    <property type="match status" value="1"/>
</dbReference>
<dbReference type="SUPFAM" id="SSF46689">
    <property type="entry name" value="Homeodomain-like"/>
    <property type="match status" value="1"/>
</dbReference>
<dbReference type="GO" id="GO:0043565">
    <property type="term" value="F:sequence-specific DNA binding"/>
    <property type="evidence" value="ECO:0007669"/>
    <property type="project" value="InterPro"/>
</dbReference>
<dbReference type="GO" id="GO:0005524">
    <property type="term" value="F:ATP binding"/>
    <property type="evidence" value="ECO:0007669"/>
    <property type="project" value="UniProtKB-KW"/>
</dbReference>
<proteinExistence type="predicted"/>
<dbReference type="Gene3D" id="1.10.8.60">
    <property type="match status" value="1"/>
</dbReference>
<dbReference type="InterPro" id="IPR058031">
    <property type="entry name" value="AAA_lid_NorR"/>
</dbReference>
<dbReference type="Gene3D" id="1.10.10.60">
    <property type="entry name" value="Homeodomain-like"/>
    <property type="match status" value="1"/>
</dbReference>
<protein>
    <submittedName>
        <fullName evidence="7">Sigma-54-dependent Fis family transcriptional regulator</fullName>
    </submittedName>
</protein>
<dbReference type="PRINTS" id="PR01590">
    <property type="entry name" value="HTHFIS"/>
</dbReference>
<dbReference type="InterPro" id="IPR027417">
    <property type="entry name" value="P-loop_NTPase"/>
</dbReference>
<dbReference type="AlphaFoldDB" id="A0A855X8I4"/>
<evidence type="ECO:0000256" key="1">
    <source>
        <dbReference type="ARBA" id="ARBA00022741"/>
    </source>
</evidence>
<keyword evidence="4" id="KW-0238">DNA-binding</keyword>
<dbReference type="SUPFAM" id="SSF52540">
    <property type="entry name" value="P-loop containing nucleoside triphosphate hydrolases"/>
    <property type="match status" value="1"/>
</dbReference>
<dbReference type="GO" id="GO:0006355">
    <property type="term" value="P:regulation of DNA-templated transcription"/>
    <property type="evidence" value="ECO:0007669"/>
    <property type="project" value="InterPro"/>
</dbReference>
<keyword evidence="2" id="KW-0067">ATP-binding</keyword>
<dbReference type="PANTHER" id="PTHR32071:SF117">
    <property type="entry name" value="PTS-DEPENDENT DIHYDROXYACETONE KINASE OPERON REGULATORY PROTEIN-RELATED"/>
    <property type="match status" value="1"/>
</dbReference>
<comment type="caution">
    <text evidence="7">The sequence shown here is derived from an EMBL/GenBank/DDBJ whole genome shotgun (WGS) entry which is preliminary data.</text>
</comment>
<accession>A0A855X8I4</accession>
<dbReference type="Pfam" id="PF02954">
    <property type="entry name" value="HTH_8"/>
    <property type="match status" value="1"/>
</dbReference>
<dbReference type="Pfam" id="PF00158">
    <property type="entry name" value="Sigma54_activat"/>
    <property type="match status" value="1"/>
</dbReference>
<dbReference type="PANTHER" id="PTHR32071">
    <property type="entry name" value="TRANSCRIPTIONAL REGULATORY PROTEIN"/>
    <property type="match status" value="1"/>
</dbReference>
<evidence type="ECO:0000313" key="7">
    <source>
        <dbReference type="EMBL" id="PWB73791.1"/>
    </source>
</evidence>
<dbReference type="PROSITE" id="PS00676">
    <property type="entry name" value="SIGMA54_INTERACT_2"/>
    <property type="match status" value="1"/>
</dbReference>
<dbReference type="InterPro" id="IPR002197">
    <property type="entry name" value="HTH_Fis"/>
</dbReference>
<gene>
    <name evidence="7" type="ORF">C3F09_04830</name>
</gene>
<dbReference type="InterPro" id="IPR002078">
    <property type="entry name" value="Sigma_54_int"/>
</dbReference>
<dbReference type="FunFam" id="3.40.50.300:FF:000006">
    <property type="entry name" value="DNA-binding transcriptional regulator NtrC"/>
    <property type="match status" value="1"/>
</dbReference>
<name>A0A855X8I4_9BACT</name>
<dbReference type="InterPro" id="IPR003593">
    <property type="entry name" value="AAA+_ATPase"/>
</dbReference>
<keyword evidence="1" id="KW-0547">Nucleotide-binding</keyword>
<evidence type="ECO:0000256" key="3">
    <source>
        <dbReference type="ARBA" id="ARBA00023015"/>
    </source>
</evidence>
<organism evidence="7 8">
    <name type="scientific">candidate division GN15 bacterium</name>
    <dbReference type="NCBI Taxonomy" id="2072418"/>
    <lineage>
        <taxon>Bacteria</taxon>
        <taxon>candidate division GN15</taxon>
    </lineage>
</organism>
<feature type="domain" description="Sigma-54 factor interaction" evidence="6">
    <location>
        <begin position="121"/>
        <end position="344"/>
    </location>
</feature>
<keyword evidence="5" id="KW-0804">Transcription</keyword>
<dbReference type="SMART" id="SM00382">
    <property type="entry name" value="AAA"/>
    <property type="match status" value="1"/>
</dbReference>
<dbReference type="InterPro" id="IPR025943">
    <property type="entry name" value="Sigma_54_int_dom_ATP-bd_2"/>
</dbReference>
<evidence type="ECO:0000256" key="2">
    <source>
        <dbReference type="ARBA" id="ARBA00022840"/>
    </source>
</evidence>
<reference evidence="7 8" key="1">
    <citation type="journal article" date="2018" name="ISME J.">
        <title>A methanotrophic archaeon couples anaerobic oxidation of methane to Fe(III) reduction.</title>
        <authorList>
            <person name="Cai C."/>
            <person name="Leu A.O."/>
            <person name="Xie G.J."/>
            <person name="Guo J."/>
            <person name="Feng Y."/>
            <person name="Zhao J.X."/>
            <person name="Tyson G.W."/>
            <person name="Yuan Z."/>
            <person name="Hu S."/>
        </authorList>
    </citation>
    <scope>NUCLEOTIDE SEQUENCE [LARGE SCALE GENOMIC DNA]</scope>
    <source>
        <strain evidence="7">FeB_12</strain>
    </source>
</reference>
<keyword evidence="3" id="KW-0805">Transcription regulation</keyword>
<dbReference type="PROSITE" id="PS50045">
    <property type="entry name" value="SIGMA54_INTERACT_4"/>
    <property type="match status" value="1"/>
</dbReference>
<evidence type="ECO:0000256" key="4">
    <source>
        <dbReference type="ARBA" id="ARBA00023125"/>
    </source>
</evidence>
<sequence>MVNRIVILTDPSGGQADSIDWTQIGTVVTEIGELYQLVKEQEVDLILVDENRHDLTNAVAIRLRRPNGLTEIWRVGSGEEPAFGPERYVDGFLSRTLGQEGVDQKVQDILSDKALLEKFKMVGRSPAMKAVARTIERIAPTEVPVLIVGASGTGKELVARALHENSARRKSSYVAVNCGALAEGVLESELFGHERGAFTGSVAKREGLFHTAEGGTIFLDEIGETKPDTQVKLLRVLEDGTYYPVGSSVPRRANVRVIAATNRDLSEAIADRQFREDLYFRISVVKVVLPPLIERRQDIQPLLQFFWRDHPKLEYADSALEMLGKYDWPGNIRQLRNFASRMAALKPKGTVDVADVEKFITEQHAGATHLPVTTGKTVEDAGQELIYRAILSLGNEIKMLRDLITSHLPSEGAGGAFDASTSEPRSGTMEEMEKVMIEKMLADTGGNRKEAARRLGIGERTLYRKLGKYRLR</sequence>
<dbReference type="PROSITE" id="PS00688">
    <property type="entry name" value="SIGMA54_INTERACT_3"/>
    <property type="match status" value="1"/>
</dbReference>
<dbReference type="InterPro" id="IPR009057">
    <property type="entry name" value="Homeodomain-like_sf"/>
</dbReference>
<dbReference type="Proteomes" id="UP000250918">
    <property type="component" value="Unassembled WGS sequence"/>
</dbReference>